<dbReference type="OrthoDB" id="23478at2157"/>
<dbReference type="GO" id="GO:0010181">
    <property type="term" value="F:FMN binding"/>
    <property type="evidence" value="ECO:0007669"/>
    <property type="project" value="TreeGrafter"/>
</dbReference>
<dbReference type="Gene3D" id="3.40.50.1950">
    <property type="entry name" value="Flavin prenyltransferase-like"/>
    <property type="match status" value="1"/>
</dbReference>
<evidence type="ECO:0000313" key="2">
    <source>
        <dbReference type="EMBL" id="SCG84776.1"/>
    </source>
</evidence>
<accession>A0A1D3KZR3</accession>
<proteinExistence type="predicted"/>
<dbReference type="NCBIfam" id="TIGR02699">
    <property type="entry name" value="archaeo_AfpA"/>
    <property type="match status" value="1"/>
</dbReference>
<dbReference type="GO" id="GO:0015937">
    <property type="term" value="P:coenzyme A biosynthetic process"/>
    <property type="evidence" value="ECO:0007669"/>
    <property type="project" value="TreeGrafter"/>
</dbReference>
<dbReference type="GO" id="GO:0004633">
    <property type="term" value="F:phosphopantothenoylcysteine decarboxylase activity"/>
    <property type="evidence" value="ECO:0007669"/>
    <property type="project" value="TreeGrafter"/>
</dbReference>
<dbReference type="PANTHER" id="PTHR14359">
    <property type="entry name" value="HOMO-OLIGOMERIC FLAVIN CONTAINING CYS DECARBOXYLASE FAMILY"/>
    <property type="match status" value="1"/>
</dbReference>
<dbReference type="PATRIC" id="fig|129848.4.peg.196"/>
<dbReference type="SUPFAM" id="SSF52507">
    <property type="entry name" value="Homo-oligomeric flavin-containing Cys decarboxylases, HFCD"/>
    <property type="match status" value="1"/>
</dbReference>
<evidence type="ECO:0000313" key="3">
    <source>
        <dbReference type="Proteomes" id="UP000094707"/>
    </source>
</evidence>
<dbReference type="InterPro" id="IPR036551">
    <property type="entry name" value="Flavin_trans-like"/>
</dbReference>
<dbReference type="AlphaFoldDB" id="A0A1D3KZR3"/>
<dbReference type="RefSeq" id="WP_071905850.1">
    <property type="nucleotide sequence ID" value="NZ_LT607756.1"/>
</dbReference>
<dbReference type="Proteomes" id="UP000094707">
    <property type="component" value="Chromosome I"/>
</dbReference>
<organism evidence="2 3">
    <name type="scientific">Methanobacterium congolense</name>
    <dbReference type="NCBI Taxonomy" id="118062"/>
    <lineage>
        <taxon>Archaea</taxon>
        <taxon>Methanobacteriati</taxon>
        <taxon>Methanobacteriota</taxon>
        <taxon>Methanomada group</taxon>
        <taxon>Methanobacteria</taxon>
        <taxon>Methanobacteriales</taxon>
        <taxon>Methanobacteriaceae</taxon>
        <taxon>Methanobacterium</taxon>
    </lineage>
</organism>
<gene>
    <name evidence="2" type="ORF">MCBB_0188</name>
</gene>
<name>A0A1D3KZR3_9EURY</name>
<evidence type="ECO:0000259" key="1">
    <source>
        <dbReference type="Pfam" id="PF02441"/>
    </source>
</evidence>
<keyword evidence="3" id="KW-1185">Reference proteome</keyword>
<reference evidence="2 3" key="1">
    <citation type="submission" date="2016-08" db="EMBL/GenBank/DDBJ databases">
        <authorList>
            <person name="Seilhamer J.J."/>
        </authorList>
    </citation>
    <scope>NUCLEOTIDE SEQUENCE [LARGE SCALE GENOMIC DNA]</scope>
    <source>
        <strain evidence="2">Buetzberg</strain>
    </source>
</reference>
<dbReference type="EMBL" id="LT607756">
    <property type="protein sequence ID" value="SCG84776.1"/>
    <property type="molecule type" value="Genomic_DNA"/>
</dbReference>
<dbReference type="PANTHER" id="PTHR14359:SF19">
    <property type="entry name" value="FLAVOPROTEIN"/>
    <property type="match status" value="1"/>
</dbReference>
<feature type="domain" description="Flavoprotein" evidence="1">
    <location>
        <begin position="9"/>
        <end position="170"/>
    </location>
</feature>
<dbReference type="KEGG" id="mcub:MCBB_0188"/>
<dbReference type="InterPro" id="IPR014072">
    <property type="entry name" value="Archaeoflavo_AfpA"/>
</dbReference>
<dbReference type="STRING" id="118062.MCBB_0188"/>
<dbReference type="Pfam" id="PF02441">
    <property type="entry name" value="Flavoprotein"/>
    <property type="match status" value="1"/>
</dbReference>
<sequence length="191" mass="21736">MIVKGKRRRVAWGITGSGEKIEETVEIMEEMKSEYRKEFDIRVYVSKAGDQVLKYYNLSNTLETMFDKTWTEINANAPFLAGQIQMGNFEFLLLAPATSNTVAKISLRIADTLLTNAAIMGQKTSTPIYVMPTDFREGITTTKLPNGRDLELKITREDAQHVKNLQDMENTFVFEHPNEIPAIFEKYVASD</sequence>
<dbReference type="GO" id="GO:0071513">
    <property type="term" value="C:phosphopantothenoylcysteine decarboxylase complex"/>
    <property type="evidence" value="ECO:0007669"/>
    <property type="project" value="TreeGrafter"/>
</dbReference>
<dbReference type="GeneID" id="30411052"/>
<dbReference type="InterPro" id="IPR003382">
    <property type="entry name" value="Flavoprotein"/>
</dbReference>
<protein>
    <recommendedName>
        <fullName evidence="1">Flavoprotein domain-containing protein</fullName>
    </recommendedName>
</protein>